<reference evidence="4" key="1">
    <citation type="submission" date="2025-08" db="UniProtKB">
        <authorList>
            <consortium name="RefSeq"/>
        </authorList>
    </citation>
    <scope>IDENTIFICATION</scope>
</reference>
<dbReference type="InterPro" id="IPR058831">
    <property type="entry name" value="LolA-like_dom_2nd"/>
</dbReference>
<protein>
    <submittedName>
        <fullName evidence="4">Uncharacterized protein LOC106058644</fullName>
    </submittedName>
</protein>
<evidence type="ECO:0000256" key="1">
    <source>
        <dbReference type="SAM" id="Phobius"/>
    </source>
</evidence>
<evidence type="ECO:0000313" key="3">
    <source>
        <dbReference type="Proteomes" id="UP001165740"/>
    </source>
</evidence>
<dbReference type="RefSeq" id="XP_055885656.1">
    <property type="nucleotide sequence ID" value="XM_056029681.1"/>
</dbReference>
<dbReference type="Pfam" id="PF00024">
    <property type="entry name" value="PAN_1"/>
    <property type="match status" value="1"/>
</dbReference>
<keyword evidence="1" id="KW-1133">Transmembrane helix</keyword>
<accession>A0A9W3AEA5</accession>
<dbReference type="SMART" id="SM00473">
    <property type="entry name" value="PAN_AP"/>
    <property type="match status" value="2"/>
</dbReference>
<evidence type="ECO:0000259" key="2">
    <source>
        <dbReference type="PROSITE" id="PS50948"/>
    </source>
</evidence>
<evidence type="ECO:0000313" key="4">
    <source>
        <dbReference type="RefSeq" id="XP_055885656.1"/>
    </source>
</evidence>
<keyword evidence="1" id="KW-0472">Membrane</keyword>
<dbReference type="Pfam" id="PF25898">
    <property type="entry name" value="LolA_2nd_metazoa"/>
    <property type="match status" value="2"/>
</dbReference>
<dbReference type="PANTHER" id="PTHR36902:SF1">
    <property type="entry name" value="ENRICHED IN SURFACE-LABELED PROTEOME PROTEIN 9"/>
    <property type="match status" value="1"/>
</dbReference>
<proteinExistence type="predicted"/>
<dbReference type="OMA" id="ICSVGYP"/>
<dbReference type="InterPro" id="IPR003609">
    <property type="entry name" value="Pan_app"/>
</dbReference>
<name>A0A9W3AEA5_BIOGL</name>
<dbReference type="CDD" id="cd01099">
    <property type="entry name" value="PAN_AP_HGF"/>
    <property type="match status" value="1"/>
</dbReference>
<dbReference type="AlphaFoldDB" id="A0A9W3AEA5"/>
<dbReference type="Proteomes" id="UP001165740">
    <property type="component" value="Chromosome 5"/>
</dbReference>
<gene>
    <name evidence="4" type="primary">LOC106058644</name>
</gene>
<feature type="transmembrane region" description="Helical" evidence="1">
    <location>
        <begin position="1103"/>
        <end position="1125"/>
    </location>
</feature>
<dbReference type="GeneID" id="106058644"/>
<dbReference type="PROSITE" id="PS50948">
    <property type="entry name" value="PAN"/>
    <property type="match status" value="1"/>
</dbReference>
<dbReference type="PANTHER" id="PTHR36902">
    <property type="entry name" value="ENRICHED IN SURFACE-LABELED PROTEOME PROTEIN 9"/>
    <property type="match status" value="1"/>
</dbReference>
<keyword evidence="1" id="KW-0812">Transmembrane</keyword>
<dbReference type="SUPFAM" id="SSF57414">
    <property type="entry name" value="Hairpin loop containing domain-like"/>
    <property type="match status" value="1"/>
</dbReference>
<feature type="domain" description="Apple" evidence="2">
    <location>
        <begin position="789"/>
        <end position="877"/>
    </location>
</feature>
<dbReference type="OrthoDB" id="5983572at2759"/>
<keyword evidence="3" id="KW-1185">Reference proteome</keyword>
<organism evidence="3 4">
    <name type="scientific">Biomphalaria glabrata</name>
    <name type="common">Bloodfluke planorb</name>
    <name type="synonym">Freshwater snail</name>
    <dbReference type="NCBI Taxonomy" id="6526"/>
    <lineage>
        <taxon>Eukaryota</taxon>
        <taxon>Metazoa</taxon>
        <taxon>Spiralia</taxon>
        <taxon>Lophotrochozoa</taxon>
        <taxon>Mollusca</taxon>
        <taxon>Gastropoda</taxon>
        <taxon>Heterobranchia</taxon>
        <taxon>Euthyneura</taxon>
        <taxon>Panpulmonata</taxon>
        <taxon>Hygrophila</taxon>
        <taxon>Lymnaeoidea</taxon>
        <taxon>Planorbidae</taxon>
        <taxon>Biomphalaria</taxon>
    </lineage>
</organism>
<dbReference type="Gene3D" id="3.50.4.10">
    <property type="entry name" value="Hepatocyte Growth Factor"/>
    <property type="match status" value="4"/>
</dbReference>
<sequence>MTFAMDNKQSDARFWYNQSILIDMKDPNSFFQFNDDYKYVGQRLVRGITCDVFSTVIPDFNAGGQSVNATFEYYFLPPDWNDNSLSGLEADDTGYPVQLVISADTVGYIRIHNFFDFGDYFVQADAFDVTMCFQPNKKMKVSVTFPGYFNPAAMTRWKQQMYFKLAEVMQINPLRIGDIFVEYDAYSVYVSAWILDIFSNAQFQQADHLTKEHADDKVIFQVSSQVKCAGLCIENQDFQCNAFEFCIYDKYACRLLKDRMLTANNPVVQNATNCVFKTRPVDGPIVKETPVAVAYTNLVDSVRSKQVFVALPESNGDTVVYTAINVEIVTGQPIEGKVLPTMPKQFSYRIETVVPEQGRVDETFVSCIPSSIALFLFCVFLNDDGLDLRLGYNKCQVWYDAELDIVRYDIRDPYGDNPYLMTFIHDFIRGLSYEINKVTGSCKISALAPGAFDVVNSKITRNGSLSVSLKSPQSLFYLTNTYTFIGQHTVRGILCDVFESSRTDFILANPNTQKPQKSIFKYYFQTSDWDYVSPDGTDITHSKPVMLEVEDTTTGFYFAVNFYDFNDHGHSVNYFDTSACYDTDQKKEFLVIFKGQPYHPYLDQVYNTFINSAANLMASWTQLSPVQFQQISLTYDDINDVYMSVTALGNVPPIDLFTPVMTVGLNPSANFIQADFVEDCAAACVSAASFTCNSFDYCGGSGCLLGQKHSESEGDPITTSKINPCTHYTRTENGTMRTLDVASVYKILTDYVYNSMFQITITLPDNTNKTYTSTDIRDDLDIPNDPSDTSGALLQKYLVFPKSKFSDNIINTTFNMVSVTDCAVSCGQENTFVCESFDYSFTTGTCRLTSIHPDELKTPMSTVLNVSSNTNVYSKLYTMDYTRNSAEVFTTKADKRLPNVNSNEMCARACTTNPDFRCESFEICDDGYCNLRKTHLIQAKPSDLTNATGCTHYSRNHLYDYVERDYKTLNSFGDSSTSSHSVPVESAQECANLCSVGELLPSCASFVTCGIDRGSIECTVTTADPTVSKDIGIISDEHCNLYTRKSILVVTQINMLTRRTIVGFTGENFPANPTLRASPTVSQKVYGKKCSETNRSNNTGVRVGLAVGTLLLGLIVGGLSTFIVMKFKFRRNIPEDSQILTPLGD</sequence>